<dbReference type="PANTHER" id="PTHR11439">
    <property type="entry name" value="GAG-POL-RELATED RETROTRANSPOSON"/>
    <property type="match status" value="1"/>
</dbReference>
<protein>
    <submittedName>
        <fullName evidence="2">Uncharacterized mitochondrial protein AtMg00810-like</fullName>
    </submittedName>
</protein>
<dbReference type="OrthoDB" id="418757at2759"/>
<dbReference type="InterPro" id="IPR013103">
    <property type="entry name" value="RVT_2"/>
</dbReference>
<dbReference type="STRING" id="4097.A0A1S4D5W2"/>
<organism evidence="2">
    <name type="scientific">Nicotiana tabacum</name>
    <name type="common">Common tobacco</name>
    <dbReference type="NCBI Taxonomy" id="4097"/>
    <lineage>
        <taxon>Eukaryota</taxon>
        <taxon>Viridiplantae</taxon>
        <taxon>Streptophyta</taxon>
        <taxon>Embryophyta</taxon>
        <taxon>Tracheophyta</taxon>
        <taxon>Spermatophyta</taxon>
        <taxon>Magnoliopsida</taxon>
        <taxon>eudicotyledons</taxon>
        <taxon>Gunneridae</taxon>
        <taxon>Pentapetalae</taxon>
        <taxon>asterids</taxon>
        <taxon>lamiids</taxon>
        <taxon>Solanales</taxon>
        <taxon>Solanaceae</taxon>
        <taxon>Nicotianoideae</taxon>
        <taxon>Nicotianeae</taxon>
        <taxon>Nicotiana</taxon>
    </lineage>
</organism>
<dbReference type="CDD" id="cd09272">
    <property type="entry name" value="RNase_HI_RT_Ty1"/>
    <property type="match status" value="1"/>
</dbReference>
<dbReference type="AlphaFoldDB" id="A0A1S4D5W2"/>
<feature type="domain" description="Reverse transcriptase Ty1/copia-type" evidence="1">
    <location>
        <begin position="65"/>
        <end position="176"/>
    </location>
</feature>
<dbReference type="KEGG" id="nta:107826349"/>
<sequence>MERYKERLVARGDTQVEVIDFAETFSLVVKMCTVKCLIAFPVKHNWSLFQLDVNNAFLHGDLVEEKSLYGLRQASRQWYAKLSQALCSRRAVTSSIFLAVYVDDIILTGDDMAEITALKSFLDIEFKINDLGLLNYSLGVEALYHSSWVLLHQKNFISDLLIEFGCSDISPVVCPLALSTKLHFEVGDVFPRPDTYQSLIGKLNFLTHTRPHLRFAMQHLNQFLKAPRVPHMAVVLHVLRYLKGTPDVIVLLNNSSDFSLHGYCDSDWVACLKTRKSITGFCVTFGGSLISWKSKQQHVVSLSSAEAEYRALSKVVAELSWLARWFFDLGVHLSSPIPIFCDSMVAIHISKNPVFHERTKHIELNYHFIHTKLSDGLISLSHINTASQPADVFTKSLA</sequence>
<name>A0A1S4D5W2_TOBAC</name>
<dbReference type="RefSeq" id="XP_016508797.1">
    <property type="nucleotide sequence ID" value="XM_016653311.1"/>
</dbReference>
<dbReference type="PaxDb" id="4097-A0A1S4D5W2"/>
<evidence type="ECO:0000259" key="1">
    <source>
        <dbReference type="Pfam" id="PF07727"/>
    </source>
</evidence>
<dbReference type="Pfam" id="PF07727">
    <property type="entry name" value="RVT_2"/>
    <property type="match status" value="1"/>
</dbReference>
<feature type="non-terminal residue" evidence="2">
    <location>
        <position position="398"/>
    </location>
</feature>
<evidence type="ECO:0000313" key="2">
    <source>
        <dbReference type="RefSeq" id="XP_016508797.1"/>
    </source>
</evidence>
<reference evidence="2" key="1">
    <citation type="submission" date="2025-08" db="UniProtKB">
        <authorList>
            <consortium name="RefSeq"/>
        </authorList>
    </citation>
    <scope>IDENTIFICATION</scope>
</reference>
<dbReference type="PANTHER" id="PTHR11439:SF470">
    <property type="entry name" value="CYSTEINE-RICH RLK (RECEPTOR-LIKE PROTEIN KINASE) 8"/>
    <property type="match status" value="1"/>
</dbReference>
<proteinExistence type="predicted"/>
<dbReference type="SUPFAM" id="SSF56672">
    <property type="entry name" value="DNA/RNA polymerases"/>
    <property type="match status" value="1"/>
</dbReference>
<gene>
    <name evidence="2" type="primary">LOC107826349</name>
</gene>
<dbReference type="InterPro" id="IPR043502">
    <property type="entry name" value="DNA/RNA_pol_sf"/>
</dbReference>
<accession>A0A1S4D5W2</accession>